<comment type="caution">
    <text evidence="1">The sequence shown here is derived from an EMBL/GenBank/DDBJ whole genome shotgun (WGS) entry which is preliminary data.</text>
</comment>
<gene>
    <name evidence="1" type="ORF">MGN01_29740</name>
</gene>
<sequence>MKTVRITETFDGYPNGKDERRFTKGDEPEVSDAFADLIIGKGLAKEIDPKPAPAAIPASPKKDADA</sequence>
<organism evidence="1 2">
    <name type="scientific">Methylobacterium gnaphalii</name>
    <dbReference type="NCBI Taxonomy" id="1010610"/>
    <lineage>
        <taxon>Bacteria</taxon>
        <taxon>Pseudomonadati</taxon>
        <taxon>Pseudomonadota</taxon>
        <taxon>Alphaproteobacteria</taxon>
        <taxon>Hyphomicrobiales</taxon>
        <taxon>Methylobacteriaceae</taxon>
        <taxon>Methylobacterium</taxon>
    </lineage>
</organism>
<dbReference type="RefSeq" id="WP_147047557.1">
    <property type="nucleotide sequence ID" value="NZ_BJZV01000015.1"/>
</dbReference>
<name>A0A512JMD4_9HYPH</name>
<accession>A0A512JMD4</accession>
<dbReference type="OrthoDB" id="8005832at2"/>
<dbReference type="Proteomes" id="UP000321750">
    <property type="component" value="Unassembled WGS sequence"/>
</dbReference>
<keyword evidence="2" id="KW-1185">Reference proteome</keyword>
<evidence type="ECO:0000313" key="1">
    <source>
        <dbReference type="EMBL" id="GEP11129.1"/>
    </source>
</evidence>
<evidence type="ECO:0000313" key="2">
    <source>
        <dbReference type="Proteomes" id="UP000321750"/>
    </source>
</evidence>
<reference evidence="1 2" key="1">
    <citation type="submission" date="2019-07" db="EMBL/GenBank/DDBJ databases">
        <title>Whole genome shotgun sequence of Methylobacterium gnaphalii NBRC 107716.</title>
        <authorList>
            <person name="Hosoyama A."/>
            <person name="Uohara A."/>
            <person name="Ohji S."/>
            <person name="Ichikawa N."/>
        </authorList>
    </citation>
    <scope>NUCLEOTIDE SEQUENCE [LARGE SCALE GENOMIC DNA]</scope>
    <source>
        <strain evidence="1 2">NBRC 107716</strain>
    </source>
</reference>
<dbReference type="AlphaFoldDB" id="A0A512JMD4"/>
<dbReference type="EMBL" id="BJZV01000015">
    <property type="protein sequence ID" value="GEP11129.1"/>
    <property type="molecule type" value="Genomic_DNA"/>
</dbReference>
<proteinExistence type="predicted"/>
<evidence type="ECO:0008006" key="3">
    <source>
        <dbReference type="Google" id="ProtNLM"/>
    </source>
</evidence>
<protein>
    <recommendedName>
        <fullName evidence="3">Mu-like prophage FluMu N-terminal domain-containing protein</fullName>
    </recommendedName>
</protein>